<gene>
    <name evidence="2" type="ORF">BU26DRAFT_491418</name>
</gene>
<dbReference type="GeneID" id="54579412"/>
<proteinExistence type="predicted"/>
<name>A0A6A6I1E8_9PLEO</name>
<dbReference type="RefSeq" id="XP_033679101.1">
    <property type="nucleotide sequence ID" value="XM_033826082.1"/>
</dbReference>
<dbReference type="Proteomes" id="UP000800094">
    <property type="component" value="Unassembled WGS sequence"/>
</dbReference>
<evidence type="ECO:0000313" key="2">
    <source>
        <dbReference type="EMBL" id="KAF2244097.1"/>
    </source>
</evidence>
<protein>
    <submittedName>
        <fullName evidence="2">Uncharacterized protein</fullName>
    </submittedName>
</protein>
<feature type="compositionally biased region" description="Polar residues" evidence="1">
    <location>
        <begin position="559"/>
        <end position="568"/>
    </location>
</feature>
<feature type="region of interest" description="Disordered" evidence="1">
    <location>
        <begin position="35"/>
        <end position="76"/>
    </location>
</feature>
<feature type="compositionally biased region" description="Low complexity" evidence="1">
    <location>
        <begin position="60"/>
        <end position="71"/>
    </location>
</feature>
<reference evidence="2" key="1">
    <citation type="journal article" date="2020" name="Stud. Mycol.">
        <title>101 Dothideomycetes genomes: a test case for predicting lifestyles and emergence of pathogens.</title>
        <authorList>
            <person name="Haridas S."/>
            <person name="Albert R."/>
            <person name="Binder M."/>
            <person name="Bloem J."/>
            <person name="Labutti K."/>
            <person name="Salamov A."/>
            <person name="Andreopoulos B."/>
            <person name="Baker S."/>
            <person name="Barry K."/>
            <person name="Bills G."/>
            <person name="Bluhm B."/>
            <person name="Cannon C."/>
            <person name="Castanera R."/>
            <person name="Culley D."/>
            <person name="Daum C."/>
            <person name="Ezra D."/>
            <person name="Gonzalez J."/>
            <person name="Henrissat B."/>
            <person name="Kuo A."/>
            <person name="Liang C."/>
            <person name="Lipzen A."/>
            <person name="Lutzoni F."/>
            <person name="Magnuson J."/>
            <person name="Mondo S."/>
            <person name="Nolan M."/>
            <person name="Ohm R."/>
            <person name="Pangilinan J."/>
            <person name="Park H.-J."/>
            <person name="Ramirez L."/>
            <person name="Alfaro M."/>
            <person name="Sun H."/>
            <person name="Tritt A."/>
            <person name="Yoshinaga Y."/>
            <person name="Zwiers L.-H."/>
            <person name="Turgeon B."/>
            <person name="Goodwin S."/>
            <person name="Spatafora J."/>
            <person name="Crous P."/>
            <person name="Grigoriev I."/>
        </authorList>
    </citation>
    <scope>NUCLEOTIDE SEQUENCE</scope>
    <source>
        <strain evidence="2">CBS 122368</strain>
    </source>
</reference>
<feature type="region of interest" description="Disordered" evidence="1">
    <location>
        <begin position="416"/>
        <end position="446"/>
    </location>
</feature>
<feature type="region of interest" description="Disordered" evidence="1">
    <location>
        <begin position="607"/>
        <end position="653"/>
    </location>
</feature>
<organism evidence="2 3">
    <name type="scientific">Trematosphaeria pertusa</name>
    <dbReference type="NCBI Taxonomy" id="390896"/>
    <lineage>
        <taxon>Eukaryota</taxon>
        <taxon>Fungi</taxon>
        <taxon>Dikarya</taxon>
        <taxon>Ascomycota</taxon>
        <taxon>Pezizomycotina</taxon>
        <taxon>Dothideomycetes</taxon>
        <taxon>Pleosporomycetidae</taxon>
        <taxon>Pleosporales</taxon>
        <taxon>Massarineae</taxon>
        <taxon>Trematosphaeriaceae</taxon>
        <taxon>Trematosphaeria</taxon>
    </lineage>
</organism>
<feature type="compositionally biased region" description="Polar residues" evidence="1">
    <location>
        <begin position="617"/>
        <end position="640"/>
    </location>
</feature>
<keyword evidence="3" id="KW-1185">Reference proteome</keyword>
<accession>A0A6A6I1E8</accession>
<feature type="compositionally biased region" description="Polar residues" evidence="1">
    <location>
        <begin position="43"/>
        <end position="59"/>
    </location>
</feature>
<dbReference type="EMBL" id="ML987203">
    <property type="protein sequence ID" value="KAF2244097.1"/>
    <property type="molecule type" value="Genomic_DNA"/>
</dbReference>
<sequence>MPPPRLLRSLRPCHPPWSSLQARWVSDRRLDQLHTLRGDPPVRSNSQHDAQQSTTQGPGASSQNQQANAAAVKSQESHVQTRTTWWGSVVSTVSSLLSKEPSLGSENTSRTSIPETAPRTRQARFCNVCGETFKSELEFHRHIVSSDSSPCCPAVFPSSEAADVASQRYKMRIENKQARTRDRQRKDSVGDGKHVKAEKDPDEVLSLPRTVPESRQQSTDGQGPKLRIKRFLTYKESFIPKDPQLHGSMPLGGSTEPTASGSPKTGADEAFTPDQHLDPNMPTLSNHISKPDYRDVNLTQQIQQLAEQVRLLQEKLGSLPALSTSSNLSQASAVDSLARKIRNILANASNRHRMSTKALVLALKDLDAMSSPRIRSITDRIRQQLQLIESEADLKNDYRLRKVLEIYHKHNLLHAGSHGARSSEGPYLSERAEVPSKKNPAQRETFPEHRLSLATIDPSSQRTQMEEDWQQVPRYFRYYRTTTLGPEAEPLQQARNVARASETENPSNIRERAGQSGSLSPSLPHPLPNEREAFPVQQSSFIPFAPTKAQSPWHGTPGETKSISPTISNEERESAKESGLSDVAAIYETTLENKSDNQRLIRQIHTQASLMRPFDPSNPTSSSSEIATSERGSLENSAAHVSSAEPTAPATGEVNEQSLLEELFPEASSYIQPHYSRRNPYPKLDPPSAVPVIRRQVYDAPKSRRDQVIESFQKHSEQVTALQLLHCSTELTEADFRRLVPKGQHIESWARDGEFYKIIPGRDPLSLERLPFYYLLFKSPESALAYQNNVVRLHKLSQLHQPSNIFSAIPPPKGFLEDGEDINLATSSYLLKPTGLPLSLNMVMQPYNAALRTLVDQGGYRPIVPSSGEERPQVWKVLMHIEGYEPSQSDLYQLISQDAHARGIQWPFHNEQSAIHRLRDIVNLKSRMLPVSSANPRAANPDRHFSHHLTNDDPSLSFLAPPQHGEHESAMQINQMVMNRVYNRWVIEFEEEDAARRFARMWHRKPLPVSKSSKHVTWRDVEEVRMCNAEFLW</sequence>
<feature type="region of interest" description="Disordered" evidence="1">
    <location>
        <begin position="97"/>
        <end position="118"/>
    </location>
</feature>
<feature type="region of interest" description="Disordered" evidence="1">
    <location>
        <begin position="546"/>
        <end position="581"/>
    </location>
</feature>
<dbReference type="AlphaFoldDB" id="A0A6A6I1E8"/>
<evidence type="ECO:0000256" key="1">
    <source>
        <dbReference type="SAM" id="MobiDB-lite"/>
    </source>
</evidence>
<feature type="compositionally biased region" description="Polar residues" evidence="1">
    <location>
        <begin position="104"/>
        <end position="114"/>
    </location>
</feature>
<feature type="region of interest" description="Disordered" evidence="1">
    <location>
        <begin position="486"/>
        <end position="530"/>
    </location>
</feature>
<feature type="region of interest" description="Disordered" evidence="1">
    <location>
        <begin position="172"/>
        <end position="225"/>
    </location>
</feature>
<feature type="compositionally biased region" description="Basic and acidic residues" evidence="1">
    <location>
        <begin position="172"/>
        <end position="199"/>
    </location>
</feature>
<feature type="region of interest" description="Disordered" evidence="1">
    <location>
        <begin position="240"/>
        <end position="266"/>
    </location>
</feature>
<dbReference type="OrthoDB" id="5332316at2759"/>
<evidence type="ECO:0000313" key="3">
    <source>
        <dbReference type="Proteomes" id="UP000800094"/>
    </source>
</evidence>